<dbReference type="PANTHER" id="PTHR18934">
    <property type="entry name" value="ATP-DEPENDENT RNA HELICASE"/>
    <property type="match status" value="1"/>
</dbReference>
<proteinExistence type="predicted"/>
<evidence type="ECO:0000313" key="3">
    <source>
        <dbReference type="Proteomes" id="UP001412067"/>
    </source>
</evidence>
<organism evidence="2 3">
    <name type="scientific">Platanthera guangdongensis</name>
    <dbReference type="NCBI Taxonomy" id="2320717"/>
    <lineage>
        <taxon>Eukaryota</taxon>
        <taxon>Viridiplantae</taxon>
        <taxon>Streptophyta</taxon>
        <taxon>Embryophyta</taxon>
        <taxon>Tracheophyta</taxon>
        <taxon>Spermatophyta</taxon>
        <taxon>Magnoliopsida</taxon>
        <taxon>Liliopsida</taxon>
        <taxon>Asparagales</taxon>
        <taxon>Orchidaceae</taxon>
        <taxon>Orchidoideae</taxon>
        <taxon>Orchideae</taxon>
        <taxon>Orchidinae</taxon>
        <taxon>Platanthera</taxon>
    </lineage>
</organism>
<sequence length="331" mass="36850">MESRRHPNTEGKQRSEKHTKHKSGVKETQVAMQREGKPDACWSWRDNRTEEGLTVEGKEEKSHTVFPVSIKQRTAGPSSTKSSHIEFKEEGRKVQVRRLAELSSRALAGFSGNLRESSIGFTELPLEPSLSRTLIEADELGCLSQALTVAAMLSAEIALRPIQRNAKDSKSKEQALQLPDGFCWGDHIQLLQIYESWDRADYDSDWCINHNLQGDRVPIDRFRAGETCTAWETAGMAEHGRGRLSSVGEVGTSNIERSGGSLEEGYDTKLECQNREARSGGSSESGAGCVQELRKHRIRRGGAQVRTGEIRVEKIDPAERGRVLVKEKVNP</sequence>
<evidence type="ECO:0000256" key="1">
    <source>
        <dbReference type="SAM" id="MobiDB-lite"/>
    </source>
</evidence>
<gene>
    <name evidence="2" type="ORF">KSP40_PGU001610</name>
</gene>
<feature type="compositionally biased region" description="Basic and acidic residues" evidence="1">
    <location>
        <begin position="1"/>
        <end position="16"/>
    </location>
</feature>
<dbReference type="PANTHER" id="PTHR18934:SF234">
    <property type="entry name" value="PRE-MRNA-SPLICING FACTOR ATP-DEPENDENT RNA HELICASE DEAH4-RELATED"/>
    <property type="match status" value="1"/>
</dbReference>
<feature type="region of interest" description="Disordered" evidence="1">
    <location>
        <begin position="1"/>
        <end position="45"/>
    </location>
</feature>
<comment type="caution">
    <text evidence="2">The sequence shown here is derived from an EMBL/GenBank/DDBJ whole genome shotgun (WGS) entry which is preliminary data.</text>
</comment>
<evidence type="ECO:0000313" key="2">
    <source>
        <dbReference type="EMBL" id="KAK8937555.1"/>
    </source>
</evidence>
<accession>A0ABR2LBP8</accession>
<protein>
    <submittedName>
        <fullName evidence="2">Uncharacterized protein</fullName>
    </submittedName>
</protein>
<dbReference type="Proteomes" id="UP001412067">
    <property type="component" value="Unassembled WGS sequence"/>
</dbReference>
<name>A0ABR2LBP8_9ASPA</name>
<dbReference type="Pfam" id="PF21010">
    <property type="entry name" value="HA2_C"/>
    <property type="match status" value="1"/>
</dbReference>
<dbReference type="EMBL" id="JBBWWR010000021">
    <property type="protein sequence ID" value="KAK8937555.1"/>
    <property type="molecule type" value="Genomic_DNA"/>
</dbReference>
<keyword evidence="3" id="KW-1185">Reference proteome</keyword>
<reference evidence="2 3" key="1">
    <citation type="journal article" date="2022" name="Nat. Plants">
        <title>Genomes of leafy and leafless Platanthera orchids illuminate the evolution of mycoheterotrophy.</title>
        <authorList>
            <person name="Li M.H."/>
            <person name="Liu K.W."/>
            <person name="Li Z."/>
            <person name="Lu H.C."/>
            <person name="Ye Q.L."/>
            <person name="Zhang D."/>
            <person name="Wang J.Y."/>
            <person name="Li Y.F."/>
            <person name="Zhong Z.M."/>
            <person name="Liu X."/>
            <person name="Yu X."/>
            <person name="Liu D.K."/>
            <person name="Tu X.D."/>
            <person name="Liu B."/>
            <person name="Hao Y."/>
            <person name="Liao X.Y."/>
            <person name="Jiang Y.T."/>
            <person name="Sun W.H."/>
            <person name="Chen J."/>
            <person name="Chen Y.Q."/>
            <person name="Ai Y."/>
            <person name="Zhai J.W."/>
            <person name="Wu S.S."/>
            <person name="Zhou Z."/>
            <person name="Hsiao Y.Y."/>
            <person name="Wu W.L."/>
            <person name="Chen Y.Y."/>
            <person name="Lin Y.F."/>
            <person name="Hsu J.L."/>
            <person name="Li C.Y."/>
            <person name="Wang Z.W."/>
            <person name="Zhao X."/>
            <person name="Zhong W.Y."/>
            <person name="Ma X.K."/>
            <person name="Ma L."/>
            <person name="Huang J."/>
            <person name="Chen G.Z."/>
            <person name="Huang M.Z."/>
            <person name="Huang L."/>
            <person name="Peng D.H."/>
            <person name="Luo Y.B."/>
            <person name="Zou S.Q."/>
            <person name="Chen S.P."/>
            <person name="Lan S."/>
            <person name="Tsai W.C."/>
            <person name="Van de Peer Y."/>
            <person name="Liu Z.J."/>
        </authorList>
    </citation>
    <scope>NUCLEOTIDE SEQUENCE [LARGE SCALE GENOMIC DNA]</scope>
    <source>
        <strain evidence="2">Lor288</strain>
    </source>
</reference>
<dbReference type="Gene3D" id="1.20.120.1080">
    <property type="match status" value="1"/>
</dbReference>